<dbReference type="RefSeq" id="WP_127788500.1">
    <property type="nucleotide sequence ID" value="NZ_SACL01000005.1"/>
</dbReference>
<evidence type="ECO:0000256" key="3">
    <source>
        <dbReference type="ARBA" id="ARBA00022801"/>
    </source>
</evidence>
<comment type="caution">
    <text evidence="6">The sequence shown here is derived from an EMBL/GenBank/DDBJ whole genome shotgun (WGS) entry which is preliminary data.</text>
</comment>
<keyword evidence="7" id="KW-1185">Reference proteome</keyword>
<dbReference type="Pfam" id="PF24827">
    <property type="entry name" value="AstE_AspA_cat"/>
    <property type="match status" value="1"/>
</dbReference>
<proteinExistence type="predicted"/>
<evidence type="ECO:0000256" key="4">
    <source>
        <dbReference type="ARBA" id="ARBA00022833"/>
    </source>
</evidence>
<gene>
    <name evidence="6" type="ORF">EOD42_15690</name>
</gene>
<dbReference type="InterPro" id="IPR050178">
    <property type="entry name" value="AspA/AstE_fam"/>
</dbReference>
<evidence type="ECO:0000256" key="2">
    <source>
        <dbReference type="ARBA" id="ARBA00022723"/>
    </source>
</evidence>
<name>A0A437MDB6_9PROT</name>
<dbReference type="Proteomes" id="UP000282957">
    <property type="component" value="Unassembled WGS sequence"/>
</dbReference>
<dbReference type="GO" id="GO:0005829">
    <property type="term" value="C:cytosol"/>
    <property type="evidence" value="ECO:0007669"/>
    <property type="project" value="TreeGrafter"/>
</dbReference>
<keyword evidence="2" id="KW-0479">Metal-binding</keyword>
<evidence type="ECO:0000313" key="7">
    <source>
        <dbReference type="Proteomes" id="UP000282957"/>
    </source>
</evidence>
<protein>
    <submittedName>
        <fullName evidence="6">Peptidase M14</fullName>
    </submittedName>
</protein>
<feature type="domain" description="Succinylglutamate desuccinylase/Aspartoacylase catalytic" evidence="5">
    <location>
        <begin position="50"/>
        <end position="154"/>
    </location>
</feature>
<comment type="cofactor">
    <cofactor evidence="1">
        <name>Zn(2+)</name>
        <dbReference type="ChEBI" id="CHEBI:29105"/>
    </cofactor>
</comment>
<dbReference type="SUPFAM" id="SSF53187">
    <property type="entry name" value="Zn-dependent exopeptidases"/>
    <property type="match status" value="1"/>
</dbReference>
<keyword evidence="3" id="KW-0378">Hydrolase</keyword>
<evidence type="ECO:0000256" key="1">
    <source>
        <dbReference type="ARBA" id="ARBA00001947"/>
    </source>
</evidence>
<accession>A0A437MDB6</accession>
<dbReference type="GO" id="GO:0046872">
    <property type="term" value="F:metal ion binding"/>
    <property type="evidence" value="ECO:0007669"/>
    <property type="project" value="UniProtKB-KW"/>
</dbReference>
<dbReference type="PANTHER" id="PTHR15162:SF7">
    <property type="entry name" value="SUCCINYLGLUTAMATE DESUCCINYLASE"/>
    <property type="match status" value="1"/>
</dbReference>
<dbReference type="EMBL" id="SACL01000005">
    <property type="protein sequence ID" value="RVT95641.1"/>
    <property type="molecule type" value="Genomic_DNA"/>
</dbReference>
<keyword evidence="4" id="KW-0862">Zinc</keyword>
<dbReference type="Gene3D" id="3.40.630.10">
    <property type="entry name" value="Zn peptidases"/>
    <property type="match status" value="1"/>
</dbReference>
<dbReference type="InterPro" id="IPR055438">
    <property type="entry name" value="AstE_AspA_cat"/>
</dbReference>
<sequence>MPAELNPALAALAAGEPGPPPPVRIARPDLRPWVEGNVARGAWSFEGPAPGPHICILALTHGNEIAGAVLLERWLRQGLRPVAGRLSLVFANLDAFAHFDPADPVASRFVEQDFNRVWNPDLLDGPGRSSELRRARVLRPLIESADILLDLHSMLWPADPLLLSPDSPRCIELGLSLGEPPLVVADQGHESGRRVVDHLAALGRRAVLLEAGDHWEPETVARMERAASRLLHLHGLLPGAAEPMAPSRLARVTESITARSPSFSFIRPFRGGEVLAEPGTLIATDGSREIRTPHENCLLVMPTLRTAPGVTAVRLARFEEA</sequence>
<evidence type="ECO:0000259" key="5">
    <source>
        <dbReference type="Pfam" id="PF24827"/>
    </source>
</evidence>
<dbReference type="PANTHER" id="PTHR15162">
    <property type="entry name" value="ASPARTOACYLASE"/>
    <property type="match status" value="1"/>
</dbReference>
<dbReference type="OrthoDB" id="7813621at2"/>
<organism evidence="6 7">
    <name type="scientific">Rhodovarius crocodyli</name>
    <dbReference type="NCBI Taxonomy" id="1979269"/>
    <lineage>
        <taxon>Bacteria</taxon>
        <taxon>Pseudomonadati</taxon>
        <taxon>Pseudomonadota</taxon>
        <taxon>Alphaproteobacteria</taxon>
        <taxon>Acetobacterales</taxon>
        <taxon>Roseomonadaceae</taxon>
        <taxon>Rhodovarius</taxon>
    </lineage>
</organism>
<reference evidence="6 7" key="1">
    <citation type="submission" date="2019-01" db="EMBL/GenBank/DDBJ databases">
        <authorList>
            <person name="Chen W.-M."/>
        </authorList>
    </citation>
    <scope>NUCLEOTIDE SEQUENCE [LARGE SCALE GENOMIC DNA]</scope>
    <source>
        <strain evidence="6 7">CCP-6</strain>
    </source>
</reference>
<dbReference type="GO" id="GO:0016788">
    <property type="term" value="F:hydrolase activity, acting on ester bonds"/>
    <property type="evidence" value="ECO:0007669"/>
    <property type="project" value="InterPro"/>
</dbReference>
<dbReference type="AlphaFoldDB" id="A0A437MDB6"/>
<evidence type="ECO:0000313" key="6">
    <source>
        <dbReference type="EMBL" id="RVT95641.1"/>
    </source>
</evidence>